<organism evidence="7 8">
    <name type="scientific">Herbihabitans rhizosphaerae</name>
    <dbReference type="NCBI Taxonomy" id="1872711"/>
    <lineage>
        <taxon>Bacteria</taxon>
        <taxon>Bacillati</taxon>
        <taxon>Actinomycetota</taxon>
        <taxon>Actinomycetes</taxon>
        <taxon>Pseudonocardiales</taxon>
        <taxon>Pseudonocardiaceae</taxon>
        <taxon>Herbihabitans</taxon>
    </lineage>
</organism>
<dbReference type="InterPro" id="IPR042098">
    <property type="entry name" value="TauD-like_sf"/>
</dbReference>
<dbReference type="Proteomes" id="UP000294257">
    <property type="component" value="Unassembled WGS sequence"/>
</dbReference>
<dbReference type="Pfam" id="PF02668">
    <property type="entry name" value="TauD"/>
    <property type="match status" value="1"/>
</dbReference>
<feature type="domain" description="TauD/TfdA-like" evidence="6">
    <location>
        <begin position="123"/>
        <end position="300"/>
    </location>
</feature>
<name>A0A4Q7L1T3_9PSEU</name>
<reference evidence="7 8" key="1">
    <citation type="submission" date="2019-02" db="EMBL/GenBank/DDBJ databases">
        <title>Genomic Encyclopedia of Type Strains, Phase IV (KMG-IV): sequencing the most valuable type-strain genomes for metagenomic binning, comparative biology and taxonomic classification.</title>
        <authorList>
            <person name="Goeker M."/>
        </authorList>
    </citation>
    <scope>NUCLEOTIDE SEQUENCE [LARGE SCALE GENOMIC DNA]</scope>
    <source>
        <strain evidence="7 8">DSM 101727</strain>
    </source>
</reference>
<dbReference type="AlphaFoldDB" id="A0A4Q7L1T3"/>
<evidence type="ECO:0000256" key="4">
    <source>
        <dbReference type="ARBA" id="ARBA00023004"/>
    </source>
</evidence>
<keyword evidence="8" id="KW-1185">Reference proteome</keyword>
<evidence type="ECO:0000256" key="2">
    <source>
        <dbReference type="ARBA" id="ARBA00022723"/>
    </source>
</evidence>
<dbReference type="EMBL" id="SGWQ01000002">
    <property type="protein sequence ID" value="RZS43479.1"/>
    <property type="molecule type" value="Genomic_DNA"/>
</dbReference>
<dbReference type="GO" id="GO:0005506">
    <property type="term" value="F:iron ion binding"/>
    <property type="evidence" value="ECO:0007669"/>
    <property type="project" value="InterPro"/>
</dbReference>
<sequence>MSSSPGPIRLLDAGPAGTLSDLTERLALEYGTAAHPELVRRAPELTAKIGASVRELLSPPDPELGLFVLRGLPVDDTRIGRTPPHWSDVSPVRTASWDIMMMLLASAMGRPFGWAGQQDGKLVHNLVPSADQELAQTGMSSAVQLSPHCEGAFHPRRAHLLMLACMRNRGGVSTHVASVRRTRLDAADRALLATPTVPILPDDSYGDSSSYDDDSPPVPTLWEREDGVCLRFDPAHTPLERAGRRYRVAYLRLGEELRRVGNSITLEPGDVLVMDNDAVVHGRQPFTARYDGTDRWLKRINVRVPGRRRPAFEEHEHGYGQEIVDPYWLAE</sequence>
<evidence type="ECO:0000259" key="6">
    <source>
        <dbReference type="Pfam" id="PF02668"/>
    </source>
</evidence>
<keyword evidence="3" id="KW-0560">Oxidoreductase</keyword>
<evidence type="ECO:0000313" key="7">
    <source>
        <dbReference type="EMBL" id="RZS43479.1"/>
    </source>
</evidence>
<dbReference type="RefSeq" id="WP_130343315.1">
    <property type="nucleotide sequence ID" value="NZ_SGWQ01000002.1"/>
</dbReference>
<protein>
    <submittedName>
        <fullName evidence="7">TfdA family taurine catabolism dioxygenase TauD</fullName>
    </submittedName>
</protein>
<keyword evidence="4 5" id="KW-0408">Iron</keyword>
<comment type="similarity">
    <text evidence="1">Belongs to the clavaminate synthase family.</text>
</comment>
<proteinExistence type="inferred from homology"/>
<keyword evidence="7" id="KW-0223">Dioxygenase</keyword>
<dbReference type="Gene3D" id="3.60.130.10">
    <property type="entry name" value="Clavaminate synthase-like"/>
    <property type="match status" value="1"/>
</dbReference>
<dbReference type="InterPro" id="IPR014503">
    <property type="entry name" value="Clavaminate_syn-like"/>
</dbReference>
<evidence type="ECO:0000313" key="8">
    <source>
        <dbReference type="Proteomes" id="UP000294257"/>
    </source>
</evidence>
<dbReference type="SUPFAM" id="SSF51197">
    <property type="entry name" value="Clavaminate synthase-like"/>
    <property type="match status" value="1"/>
</dbReference>
<evidence type="ECO:0000256" key="1">
    <source>
        <dbReference type="ARBA" id="ARBA00008425"/>
    </source>
</evidence>
<feature type="binding site" evidence="5">
    <location>
        <position position="281"/>
    </location>
    <ligand>
        <name>Fe cation</name>
        <dbReference type="ChEBI" id="CHEBI:24875"/>
    </ligand>
</feature>
<evidence type="ECO:0000256" key="3">
    <source>
        <dbReference type="ARBA" id="ARBA00023002"/>
    </source>
</evidence>
<dbReference type="InterPro" id="IPR003819">
    <property type="entry name" value="TauD/TfdA-like"/>
</dbReference>
<gene>
    <name evidence="7" type="ORF">EV193_102459</name>
</gene>
<dbReference type="OrthoDB" id="3872700at2"/>
<comment type="caution">
    <text evidence="7">The sequence shown here is derived from an EMBL/GenBank/DDBJ whole genome shotgun (WGS) entry which is preliminary data.</text>
</comment>
<evidence type="ECO:0000256" key="5">
    <source>
        <dbReference type="PIRSR" id="PIRSR019543-2"/>
    </source>
</evidence>
<accession>A0A4Q7L1T3</accession>
<feature type="binding site" evidence="5">
    <location>
        <position position="150"/>
    </location>
    <ligand>
        <name>Fe cation</name>
        <dbReference type="ChEBI" id="CHEBI:24875"/>
    </ligand>
</feature>
<keyword evidence="2 5" id="KW-0479">Metal-binding</keyword>
<feature type="binding site" evidence="5">
    <location>
        <position position="148"/>
    </location>
    <ligand>
        <name>Fe cation</name>
        <dbReference type="ChEBI" id="CHEBI:24875"/>
    </ligand>
</feature>
<dbReference type="PIRSF" id="PIRSF019543">
    <property type="entry name" value="Clavaminate_syn"/>
    <property type="match status" value="1"/>
</dbReference>
<dbReference type="GO" id="GO:0051213">
    <property type="term" value="F:dioxygenase activity"/>
    <property type="evidence" value="ECO:0007669"/>
    <property type="project" value="UniProtKB-KW"/>
</dbReference>